<dbReference type="SMART" id="SM00174">
    <property type="entry name" value="RHO"/>
    <property type="match status" value="1"/>
</dbReference>
<evidence type="ECO:0000256" key="5">
    <source>
        <dbReference type="ARBA" id="ARBA00023289"/>
    </source>
</evidence>
<dbReference type="GO" id="GO:0003924">
    <property type="term" value="F:GTPase activity"/>
    <property type="evidence" value="ECO:0007669"/>
    <property type="project" value="InterPro"/>
</dbReference>
<dbReference type="GO" id="GO:0032889">
    <property type="term" value="P:regulation of vacuole fusion, non-autophagic"/>
    <property type="evidence" value="ECO:0007669"/>
    <property type="project" value="TreeGrafter"/>
</dbReference>
<proteinExistence type="inferred from homology"/>
<protein>
    <submittedName>
        <fullName evidence="6">CIC11C00000004455</fullName>
    </submittedName>
</protein>
<dbReference type="SMART" id="SM00173">
    <property type="entry name" value="RAS"/>
    <property type="match status" value="1"/>
</dbReference>
<dbReference type="GO" id="GO:0000329">
    <property type="term" value="C:fungal-type vacuole membrane"/>
    <property type="evidence" value="ECO:0007669"/>
    <property type="project" value="TreeGrafter"/>
</dbReference>
<keyword evidence="4" id="KW-0342">GTP-binding</keyword>
<reference evidence="6 7" key="1">
    <citation type="submission" date="2016-10" db="EMBL/GenBank/DDBJ databases">
        <authorList>
            <person name="de Groot N.N."/>
        </authorList>
    </citation>
    <scope>NUCLEOTIDE SEQUENCE [LARGE SCALE GENOMIC DNA]</scope>
    <source>
        <strain evidence="6 7">PYCC 4715</strain>
    </source>
</reference>
<dbReference type="NCBIfam" id="TIGR00231">
    <property type="entry name" value="small_GTP"/>
    <property type="match status" value="1"/>
</dbReference>
<evidence type="ECO:0000256" key="3">
    <source>
        <dbReference type="ARBA" id="ARBA00022741"/>
    </source>
</evidence>
<keyword evidence="3" id="KW-0547">Nucleotide-binding</keyword>
<dbReference type="InterPro" id="IPR027417">
    <property type="entry name" value="P-loop_NTPase"/>
</dbReference>
<gene>
    <name evidence="6" type="ORF">SAMEA4029009_CIC11G00000004455</name>
</gene>
<name>A0A1L0DCW6_9ASCO</name>
<dbReference type="GO" id="GO:0005525">
    <property type="term" value="F:GTP binding"/>
    <property type="evidence" value="ECO:0007669"/>
    <property type="project" value="UniProtKB-KW"/>
</dbReference>
<dbReference type="PROSITE" id="PS51421">
    <property type="entry name" value="RAS"/>
    <property type="match status" value="1"/>
</dbReference>
<evidence type="ECO:0000256" key="1">
    <source>
        <dbReference type="ARBA" id="ARBA00006270"/>
    </source>
</evidence>
<evidence type="ECO:0000256" key="4">
    <source>
        <dbReference type="ARBA" id="ARBA00023134"/>
    </source>
</evidence>
<organism evidence="6 7">
    <name type="scientific">Sungouiella intermedia</name>
    <dbReference type="NCBI Taxonomy" id="45354"/>
    <lineage>
        <taxon>Eukaryota</taxon>
        <taxon>Fungi</taxon>
        <taxon>Dikarya</taxon>
        <taxon>Ascomycota</taxon>
        <taxon>Saccharomycotina</taxon>
        <taxon>Pichiomycetes</taxon>
        <taxon>Metschnikowiaceae</taxon>
        <taxon>Sungouiella</taxon>
    </lineage>
</organism>
<evidence type="ECO:0000313" key="7">
    <source>
        <dbReference type="Proteomes" id="UP000182259"/>
    </source>
</evidence>
<evidence type="ECO:0000256" key="2">
    <source>
        <dbReference type="ARBA" id="ARBA00022481"/>
    </source>
</evidence>
<dbReference type="PANTHER" id="PTHR47981:SF20">
    <property type="entry name" value="RAS-RELATED PROTEIN RAB-7A"/>
    <property type="match status" value="1"/>
</dbReference>
<dbReference type="PROSITE" id="PS51419">
    <property type="entry name" value="RAB"/>
    <property type="match status" value="1"/>
</dbReference>
<dbReference type="Proteomes" id="UP000182259">
    <property type="component" value="Chromosome III"/>
</dbReference>
<dbReference type="Pfam" id="PF00071">
    <property type="entry name" value="Ras"/>
    <property type="match status" value="2"/>
</dbReference>
<evidence type="ECO:0000313" key="6">
    <source>
        <dbReference type="EMBL" id="SGZ53760.1"/>
    </source>
</evidence>
<dbReference type="SMART" id="SM00175">
    <property type="entry name" value="RAB"/>
    <property type="match status" value="1"/>
</dbReference>
<sequence>MVQTLKVVLLGDLGVGKTCLRSQFVHHIFTNAYKATIGGDYLTTTVKIDDNQDSHQKYSALDSETDSEAGLHHRASKVNLQIWDTAGQERFNLISQAFYRGADVVVLVYDITNYESVLSVRDWFGKFLEHCHVERPGVVIVGNKSDKVADRCVDRDEIRDVLCRNGTIPLEKYVADWDTDLIEVTCKLLASVEVVFQRVAQIGTSLASDNNVTRIVGFDSIDLDQLRTQLTRCAC</sequence>
<dbReference type="PRINTS" id="PR00449">
    <property type="entry name" value="RASTRNSFRMNG"/>
</dbReference>
<dbReference type="GO" id="GO:0005770">
    <property type="term" value="C:late endosome"/>
    <property type="evidence" value="ECO:0007669"/>
    <property type="project" value="TreeGrafter"/>
</dbReference>
<dbReference type="InterPro" id="IPR005225">
    <property type="entry name" value="Small_GTP-bd"/>
</dbReference>
<dbReference type="SUPFAM" id="SSF52540">
    <property type="entry name" value="P-loop containing nucleoside triphosphate hydrolases"/>
    <property type="match status" value="1"/>
</dbReference>
<keyword evidence="5" id="KW-0449">Lipoprotein</keyword>
<dbReference type="EMBL" id="LT635766">
    <property type="protein sequence ID" value="SGZ53760.1"/>
    <property type="molecule type" value="Genomic_DNA"/>
</dbReference>
<keyword evidence="5" id="KW-0636">Prenylation</keyword>
<dbReference type="PANTHER" id="PTHR47981">
    <property type="entry name" value="RAB FAMILY"/>
    <property type="match status" value="1"/>
</dbReference>
<keyword evidence="2" id="KW-0488">Methylation</keyword>
<accession>A0A1L0DCW6</accession>
<dbReference type="Gene3D" id="3.40.50.300">
    <property type="entry name" value="P-loop containing nucleotide triphosphate hydrolases"/>
    <property type="match status" value="1"/>
</dbReference>
<dbReference type="InterPro" id="IPR001806">
    <property type="entry name" value="Small_GTPase"/>
</dbReference>
<dbReference type="AlphaFoldDB" id="A0A1L0DCW6"/>
<dbReference type="CDD" id="cd00154">
    <property type="entry name" value="Rab"/>
    <property type="match status" value="1"/>
</dbReference>
<comment type="similarity">
    <text evidence="1">Belongs to the small GTPase superfamily. Rab family.</text>
</comment>